<sequence>MKKNLILMAMLCALVVVPLLMNPSAEFSGSDGQAESLITQVAPNYKPWIEPLIEPASGEIESLLFTLQGSLGAAVIFYILGFYHGRRRTDADHR</sequence>
<comment type="pathway">
    <text evidence="1">Cofactor biosynthesis; adenosylcobalamin biosynthesis.</text>
</comment>
<dbReference type="GO" id="GO:0009236">
    <property type="term" value="P:cobalamin biosynthetic process"/>
    <property type="evidence" value="ECO:0007669"/>
    <property type="project" value="UniProtKB-UniRule"/>
</dbReference>
<comment type="caution">
    <text evidence="1">Lacks conserved residue(s) required for the propagation of feature annotation.</text>
</comment>
<dbReference type="PANTHER" id="PTHR38662">
    <property type="entry name" value="COBALT TRANSPORT PROTEIN CBIN"/>
    <property type="match status" value="1"/>
</dbReference>
<comment type="subcellular location">
    <subcellularLocation>
        <location evidence="1">Cell membrane</location>
        <topology evidence="1">Multi-pass membrane protein</topology>
    </subcellularLocation>
</comment>
<dbReference type="InterPro" id="IPR003705">
    <property type="entry name" value="CbiN"/>
</dbReference>
<dbReference type="Proteomes" id="UP000248729">
    <property type="component" value="Unassembled WGS sequence"/>
</dbReference>
<reference evidence="2 3" key="1">
    <citation type="submission" date="2018-06" db="EMBL/GenBank/DDBJ databases">
        <title>Freshwater and sediment microbial communities from various areas in North America, analyzing microbe dynamics in response to fracking.</title>
        <authorList>
            <person name="Lamendella R."/>
        </authorList>
    </citation>
    <scope>NUCLEOTIDE SEQUENCE [LARGE SCALE GENOMIC DNA]</scope>
    <source>
        <strain evidence="2 3">99A</strain>
    </source>
</reference>
<keyword evidence="1" id="KW-0171">Cobalt transport</keyword>
<name>A0A2J8GMP1_VIBDI</name>
<keyword evidence="1" id="KW-1133">Transmembrane helix</keyword>
<keyword evidence="1" id="KW-0170">Cobalt</keyword>
<comment type="subunit">
    <text evidence="1">Forms an energy-coupling factor (ECF) transporter complex composed of an ATP-binding protein (A component, CbiO), a transmembrane protein (T component, CbiQ) and 2 possible substrate-capture proteins (S components, CbiM and CbiN) of unknown stoichimetry.</text>
</comment>
<evidence type="ECO:0000256" key="1">
    <source>
        <dbReference type="HAMAP-Rule" id="MF_00330"/>
    </source>
</evidence>
<evidence type="ECO:0000313" key="3">
    <source>
        <dbReference type="Proteomes" id="UP000248729"/>
    </source>
</evidence>
<keyword evidence="1" id="KW-0812">Transmembrane</keyword>
<gene>
    <name evidence="1" type="primary">cbiN</name>
    <name evidence="2" type="ORF">DET48_12180</name>
</gene>
<dbReference type="PANTHER" id="PTHR38662:SF1">
    <property type="entry name" value="COBALT TRANSPORT PROTEIN CBIN"/>
    <property type="match status" value="1"/>
</dbReference>
<dbReference type="AlphaFoldDB" id="A0A2J8GMP1"/>
<keyword evidence="1" id="KW-0169">Cobalamin biosynthesis</keyword>
<dbReference type="HAMAP" id="MF_00330">
    <property type="entry name" value="CbiN"/>
    <property type="match status" value="1"/>
</dbReference>
<feature type="transmembrane region" description="Helical" evidence="1">
    <location>
        <begin position="63"/>
        <end position="84"/>
    </location>
</feature>
<keyword evidence="1" id="KW-0472">Membrane</keyword>
<keyword evidence="1" id="KW-0406">Ion transport</keyword>
<proteinExistence type="inferred from homology"/>
<comment type="similarity">
    <text evidence="1">Belongs to the CbiN family.</text>
</comment>
<comment type="function">
    <text evidence="1">Part of the energy-coupling factor (ECF) transporter complex CbiMNOQ involved in cobalt import.</text>
</comment>
<keyword evidence="1" id="KW-1003">Cell membrane</keyword>
<evidence type="ECO:0000313" key="2">
    <source>
        <dbReference type="EMBL" id="RAS60574.1"/>
    </source>
</evidence>
<accession>A0A2J8GMP1</accession>
<protein>
    <recommendedName>
        <fullName evidence="1">Cobalt transport protein CbiN</fullName>
    </recommendedName>
    <alternativeName>
        <fullName evidence="1">Energy-coupling factor transporter probable substrate-capture protein CbiN</fullName>
        <shortName evidence="1">ECF transporter S component CbiN</shortName>
    </alternativeName>
</protein>
<keyword evidence="1" id="KW-0813">Transport</keyword>
<organism evidence="2 3">
    <name type="scientific">Vibrio diazotrophicus</name>
    <dbReference type="NCBI Taxonomy" id="685"/>
    <lineage>
        <taxon>Bacteria</taxon>
        <taxon>Pseudomonadati</taxon>
        <taxon>Pseudomonadota</taxon>
        <taxon>Gammaproteobacteria</taxon>
        <taxon>Vibrionales</taxon>
        <taxon>Vibrionaceae</taxon>
        <taxon>Vibrio</taxon>
    </lineage>
</organism>
<comment type="caution">
    <text evidence="2">The sequence shown here is derived from an EMBL/GenBank/DDBJ whole genome shotgun (WGS) entry which is preliminary data.</text>
</comment>
<dbReference type="EMBL" id="QLTR01000021">
    <property type="protein sequence ID" value="RAS60574.1"/>
    <property type="molecule type" value="Genomic_DNA"/>
</dbReference>
<dbReference type="GO" id="GO:0005886">
    <property type="term" value="C:plasma membrane"/>
    <property type="evidence" value="ECO:0007669"/>
    <property type="project" value="UniProtKB-SubCell"/>
</dbReference>
<dbReference type="UniPathway" id="UPA00148"/>
<dbReference type="GO" id="GO:0015087">
    <property type="term" value="F:cobalt ion transmembrane transporter activity"/>
    <property type="evidence" value="ECO:0007669"/>
    <property type="project" value="UniProtKB-UniRule"/>
</dbReference>
<dbReference type="NCBIfam" id="NF002780">
    <property type="entry name" value="PRK02898.1"/>
    <property type="match status" value="1"/>
</dbReference>
<dbReference type="NCBIfam" id="TIGR01165">
    <property type="entry name" value="cbiN"/>
    <property type="match status" value="1"/>
</dbReference>
<dbReference type="Pfam" id="PF02553">
    <property type="entry name" value="CbiN"/>
    <property type="match status" value="1"/>
</dbReference>
<dbReference type="RefSeq" id="WP_102941979.1">
    <property type="nucleotide sequence ID" value="NZ_QLTR01000021.1"/>
</dbReference>